<evidence type="ECO:0000256" key="2">
    <source>
        <dbReference type="ARBA" id="ARBA00022490"/>
    </source>
</evidence>
<dbReference type="GO" id="GO:0005737">
    <property type="term" value="C:cytoplasm"/>
    <property type="evidence" value="ECO:0007669"/>
    <property type="project" value="UniProtKB-SubCell"/>
</dbReference>
<dbReference type="RefSeq" id="WP_101895518.1">
    <property type="nucleotide sequence ID" value="NZ_CP022684.1"/>
</dbReference>
<dbReference type="PROSITE" id="PS51186">
    <property type="entry name" value="GNAT"/>
    <property type="match status" value="1"/>
</dbReference>
<dbReference type="InterPro" id="IPR043690">
    <property type="entry name" value="RimI"/>
</dbReference>
<keyword evidence="3 5" id="KW-0808">Transferase</keyword>
<comment type="subcellular location">
    <subcellularLocation>
        <location evidence="5 6">Cytoplasm</location>
    </subcellularLocation>
</comment>
<organism evidence="8 9">
    <name type="scientific">Ketobacter alkanivorans</name>
    <dbReference type="NCBI Taxonomy" id="1917421"/>
    <lineage>
        <taxon>Bacteria</taxon>
        <taxon>Pseudomonadati</taxon>
        <taxon>Pseudomonadota</taxon>
        <taxon>Gammaproteobacteria</taxon>
        <taxon>Pseudomonadales</taxon>
        <taxon>Ketobacteraceae</taxon>
        <taxon>Ketobacter</taxon>
    </lineage>
</organism>
<dbReference type="KEGG" id="kak:Kalk_17685"/>
<evidence type="ECO:0000256" key="3">
    <source>
        <dbReference type="ARBA" id="ARBA00022679"/>
    </source>
</evidence>
<dbReference type="Pfam" id="PF00583">
    <property type="entry name" value="Acetyltransf_1"/>
    <property type="match status" value="1"/>
</dbReference>
<dbReference type="Proteomes" id="UP000235116">
    <property type="component" value="Chromosome"/>
</dbReference>
<feature type="active site" description="Proton donor" evidence="5">
    <location>
        <position position="114"/>
    </location>
</feature>
<dbReference type="InterPro" id="IPR000182">
    <property type="entry name" value="GNAT_dom"/>
</dbReference>
<comment type="catalytic activity">
    <reaction evidence="5 6">
        <text>N-terminal L-alanyl-[ribosomal protein bS18] + acetyl-CoA = N-terminal N(alpha)-acetyl-L-alanyl-[ribosomal protein bS18] + CoA + H(+)</text>
        <dbReference type="Rhea" id="RHEA:43756"/>
        <dbReference type="Rhea" id="RHEA-COMP:10676"/>
        <dbReference type="Rhea" id="RHEA-COMP:10677"/>
        <dbReference type="ChEBI" id="CHEBI:15378"/>
        <dbReference type="ChEBI" id="CHEBI:57287"/>
        <dbReference type="ChEBI" id="CHEBI:57288"/>
        <dbReference type="ChEBI" id="CHEBI:64718"/>
        <dbReference type="ChEBI" id="CHEBI:83683"/>
        <dbReference type="EC" id="2.3.1.266"/>
    </reaction>
</comment>
<dbReference type="PANTHER" id="PTHR43420:SF51">
    <property type="entry name" value="PEPTIDYL-LYSINE N-ACETYLTRANSFERASE YIAC"/>
    <property type="match status" value="1"/>
</dbReference>
<evidence type="ECO:0000256" key="5">
    <source>
        <dbReference type="HAMAP-Rule" id="MF_02210"/>
    </source>
</evidence>
<dbReference type="EC" id="2.3.1.266" evidence="5 6"/>
<dbReference type="SUPFAM" id="SSF55729">
    <property type="entry name" value="Acyl-CoA N-acyltransferases (Nat)"/>
    <property type="match status" value="1"/>
</dbReference>
<evidence type="ECO:0000259" key="7">
    <source>
        <dbReference type="PROSITE" id="PS51186"/>
    </source>
</evidence>
<dbReference type="PANTHER" id="PTHR43420">
    <property type="entry name" value="ACETYLTRANSFERASE"/>
    <property type="match status" value="1"/>
</dbReference>
<reference evidence="9" key="1">
    <citation type="submission" date="2017-08" db="EMBL/GenBank/DDBJ databases">
        <title>Direct submision.</title>
        <authorList>
            <person name="Kim S.-J."/>
            <person name="Rhee S.-K."/>
        </authorList>
    </citation>
    <scope>NUCLEOTIDE SEQUENCE [LARGE SCALE GENOMIC DNA]</scope>
    <source>
        <strain evidence="9">GI5</strain>
    </source>
</reference>
<dbReference type="InterPro" id="IPR016181">
    <property type="entry name" value="Acyl_CoA_acyltransferase"/>
</dbReference>
<dbReference type="Gene3D" id="3.40.630.30">
    <property type="match status" value="1"/>
</dbReference>
<sequence length="150" mass="16528">MQIGLLSFSHLPQVMDIENEAYPWPWTEGMFADSIRSGHLCYLASDGDRALGYIVAYVAAGECHILNVCVDPAEQGNGLGRKLLRYALGVALDLGANEAFLEVRVSNDAAINLYEATGFEVVGVRPRYYPADDGREDALVYRLELSTINR</sequence>
<dbReference type="CDD" id="cd04301">
    <property type="entry name" value="NAT_SF"/>
    <property type="match status" value="1"/>
</dbReference>
<comment type="similarity">
    <text evidence="1 5 6">Belongs to the acetyltransferase family. RimI subfamily.</text>
</comment>
<comment type="function">
    <text evidence="5 6">Acetylates the N-terminal alanine of ribosomal protein bS18.</text>
</comment>
<name>A0A2K9LPD6_9GAMM</name>
<dbReference type="NCBIfam" id="TIGR01575">
    <property type="entry name" value="rimI"/>
    <property type="match status" value="1"/>
</dbReference>
<dbReference type="OrthoDB" id="9796919at2"/>
<feature type="active site" description="Proton acceptor" evidence="5">
    <location>
        <position position="102"/>
    </location>
</feature>
<dbReference type="GO" id="GO:0008999">
    <property type="term" value="F:protein-N-terminal-alanine acetyltransferase activity"/>
    <property type="evidence" value="ECO:0007669"/>
    <property type="project" value="UniProtKB-UniRule"/>
</dbReference>
<dbReference type="InterPro" id="IPR006464">
    <property type="entry name" value="AcTrfase_RimI/Ard1"/>
</dbReference>
<evidence type="ECO:0000256" key="6">
    <source>
        <dbReference type="RuleBase" id="RU363094"/>
    </source>
</evidence>
<evidence type="ECO:0000256" key="1">
    <source>
        <dbReference type="ARBA" id="ARBA00005395"/>
    </source>
</evidence>
<accession>A0A2K9LPD6</accession>
<feature type="domain" description="N-acetyltransferase" evidence="7">
    <location>
        <begin position="1"/>
        <end position="146"/>
    </location>
</feature>
<comment type="caution">
    <text evidence="5">Lacks conserved residue(s) required for the propagation of feature annotation.</text>
</comment>
<evidence type="ECO:0000313" key="9">
    <source>
        <dbReference type="Proteomes" id="UP000235116"/>
    </source>
</evidence>
<feature type="binding site" evidence="5">
    <location>
        <position position="107"/>
    </location>
    <ligand>
        <name>acetyl-CoA</name>
        <dbReference type="ChEBI" id="CHEBI:57288"/>
    </ligand>
</feature>
<dbReference type="InterPro" id="IPR050680">
    <property type="entry name" value="YpeA/RimI_acetyltransf"/>
</dbReference>
<keyword evidence="9" id="KW-1185">Reference proteome</keyword>
<gene>
    <name evidence="5 8" type="primary">rimI</name>
    <name evidence="8" type="ORF">Kalk_17685</name>
</gene>
<evidence type="ECO:0000313" key="8">
    <source>
        <dbReference type="EMBL" id="AUM14143.1"/>
    </source>
</evidence>
<keyword evidence="4 5" id="KW-0012">Acyltransferase</keyword>
<dbReference type="AlphaFoldDB" id="A0A2K9LPD6"/>
<keyword evidence="2 5" id="KW-0963">Cytoplasm</keyword>
<proteinExistence type="inferred from homology"/>
<dbReference type="HAMAP" id="MF_02210">
    <property type="entry name" value="RimI"/>
    <property type="match status" value="1"/>
</dbReference>
<dbReference type="EMBL" id="CP022684">
    <property type="protein sequence ID" value="AUM14143.1"/>
    <property type="molecule type" value="Genomic_DNA"/>
</dbReference>
<evidence type="ECO:0000256" key="4">
    <source>
        <dbReference type="ARBA" id="ARBA00023315"/>
    </source>
</evidence>
<protein>
    <recommendedName>
        <fullName evidence="5 6">[Ribosomal protein bS18]-alanine N-acetyltransferase</fullName>
        <ecNumber evidence="5 6">2.3.1.266</ecNumber>
    </recommendedName>
</protein>